<dbReference type="PROSITE" id="PS50943">
    <property type="entry name" value="HTH_CROC1"/>
    <property type="match status" value="1"/>
</dbReference>
<dbReference type="Pfam" id="PF13560">
    <property type="entry name" value="HTH_31"/>
    <property type="match status" value="1"/>
</dbReference>
<protein>
    <recommendedName>
        <fullName evidence="3">HTH cro/C1-type domain-containing protein</fullName>
    </recommendedName>
</protein>
<gene>
    <name evidence="4" type="ORF">Vau01_029750</name>
</gene>
<comment type="caution">
    <text evidence="4">The sequence shown here is derived from an EMBL/GenBank/DDBJ whole genome shotgun (WGS) entry which is preliminary data.</text>
</comment>
<dbReference type="InterPro" id="IPR010982">
    <property type="entry name" value="Lambda_DNA-bd_dom_sf"/>
</dbReference>
<dbReference type="GO" id="GO:0003677">
    <property type="term" value="F:DNA binding"/>
    <property type="evidence" value="ECO:0007669"/>
    <property type="project" value="UniProtKB-KW"/>
</dbReference>
<dbReference type="EMBL" id="BOPG01000018">
    <property type="protein sequence ID" value="GIJ55459.1"/>
    <property type="molecule type" value="Genomic_DNA"/>
</dbReference>
<keyword evidence="5" id="KW-1185">Reference proteome</keyword>
<dbReference type="RefSeq" id="WP_373320242.1">
    <property type="nucleotide sequence ID" value="NZ_BOPG01000018.1"/>
</dbReference>
<dbReference type="SMART" id="SM00530">
    <property type="entry name" value="HTH_XRE"/>
    <property type="match status" value="1"/>
</dbReference>
<proteinExistence type="predicted"/>
<name>A0A8J3Z0L9_9ACTN</name>
<dbReference type="CDD" id="cd00093">
    <property type="entry name" value="HTH_XRE"/>
    <property type="match status" value="1"/>
</dbReference>
<dbReference type="Gene3D" id="1.10.260.40">
    <property type="entry name" value="lambda repressor-like DNA-binding domains"/>
    <property type="match status" value="1"/>
</dbReference>
<dbReference type="PANTHER" id="PTHR46797">
    <property type="entry name" value="HTH-TYPE TRANSCRIPTIONAL REGULATOR"/>
    <property type="match status" value="1"/>
</dbReference>
<dbReference type="GO" id="GO:0003700">
    <property type="term" value="F:DNA-binding transcription factor activity"/>
    <property type="evidence" value="ECO:0007669"/>
    <property type="project" value="TreeGrafter"/>
</dbReference>
<dbReference type="GO" id="GO:0005829">
    <property type="term" value="C:cytosol"/>
    <property type="evidence" value="ECO:0007669"/>
    <property type="project" value="TreeGrafter"/>
</dbReference>
<organism evidence="4 5">
    <name type="scientific">Virgisporangium aurantiacum</name>
    <dbReference type="NCBI Taxonomy" id="175570"/>
    <lineage>
        <taxon>Bacteria</taxon>
        <taxon>Bacillati</taxon>
        <taxon>Actinomycetota</taxon>
        <taxon>Actinomycetes</taxon>
        <taxon>Micromonosporales</taxon>
        <taxon>Micromonosporaceae</taxon>
        <taxon>Virgisporangium</taxon>
    </lineage>
</organism>
<evidence type="ECO:0000259" key="3">
    <source>
        <dbReference type="PROSITE" id="PS50943"/>
    </source>
</evidence>
<feature type="domain" description="HTH cro/C1-type" evidence="3">
    <location>
        <begin position="25"/>
        <end position="79"/>
    </location>
</feature>
<feature type="region of interest" description="Disordered" evidence="2">
    <location>
        <begin position="92"/>
        <end position="148"/>
    </location>
</feature>
<dbReference type="InterPro" id="IPR050807">
    <property type="entry name" value="TransReg_Diox_bact_type"/>
</dbReference>
<keyword evidence="1" id="KW-0238">DNA-binding</keyword>
<dbReference type="SUPFAM" id="SSF47413">
    <property type="entry name" value="lambda repressor-like DNA-binding domains"/>
    <property type="match status" value="1"/>
</dbReference>
<sequence length="148" mass="16223">MADLVFLDPRRRPRPLLRSLVGGVLRRHRQRQRRTLADVARAARVSMPYLSEVERGRKEASSEVLAAVCAALGIDLSDLLAEVWQDLAAEPAAGRGELSRRELSRGEQGRGEPSRREPAPAWRRPAVGPVPGPGRPVRRSGDVVLLAA</sequence>
<dbReference type="AlphaFoldDB" id="A0A8J3Z0L9"/>
<dbReference type="InterPro" id="IPR001387">
    <property type="entry name" value="Cro/C1-type_HTH"/>
</dbReference>
<dbReference type="PANTHER" id="PTHR46797:SF1">
    <property type="entry name" value="METHYLPHOSPHONATE SYNTHASE"/>
    <property type="match status" value="1"/>
</dbReference>
<evidence type="ECO:0000313" key="4">
    <source>
        <dbReference type="EMBL" id="GIJ55459.1"/>
    </source>
</evidence>
<evidence type="ECO:0000256" key="1">
    <source>
        <dbReference type="ARBA" id="ARBA00023125"/>
    </source>
</evidence>
<accession>A0A8J3Z0L9</accession>
<reference evidence="4" key="1">
    <citation type="submission" date="2021-01" db="EMBL/GenBank/DDBJ databases">
        <title>Whole genome shotgun sequence of Virgisporangium aurantiacum NBRC 16421.</title>
        <authorList>
            <person name="Komaki H."/>
            <person name="Tamura T."/>
        </authorList>
    </citation>
    <scope>NUCLEOTIDE SEQUENCE</scope>
    <source>
        <strain evidence="4">NBRC 16421</strain>
    </source>
</reference>
<feature type="compositionally biased region" description="Basic and acidic residues" evidence="2">
    <location>
        <begin position="97"/>
        <end position="118"/>
    </location>
</feature>
<evidence type="ECO:0000313" key="5">
    <source>
        <dbReference type="Proteomes" id="UP000612585"/>
    </source>
</evidence>
<evidence type="ECO:0000256" key="2">
    <source>
        <dbReference type="SAM" id="MobiDB-lite"/>
    </source>
</evidence>
<dbReference type="Proteomes" id="UP000612585">
    <property type="component" value="Unassembled WGS sequence"/>
</dbReference>